<keyword evidence="5" id="KW-1185">Reference proteome</keyword>
<dbReference type="Pfam" id="PF00589">
    <property type="entry name" value="Phage_integrase"/>
    <property type="match status" value="1"/>
</dbReference>
<proteinExistence type="predicted"/>
<comment type="caution">
    <text evidence="4">The sequence shown here is derived from an EMBL/GenBank/DDBJ whole genome shotgun (WGS) entry which is preliminary data.</text>
</comment>
<organism evidence="4 5">
    <name type="scientific">Chromobacterium sphagni</name>
    <dbReference type="NCBI Taxonomy" id="1903179"/>
    <lineage>
        <taxon>Bacteria</taxon>
        <taxon>Pseudomonadati</taxon>
        <taxon>Pseudomonadota</taxon>
        <taxon>Betaproteobacteria</taxon>
        <taxon>Neisseriales</taxon>
        <taxon>Chromobacteriaceae</taxon>
        <taxon>Chromobacterium</taxon>
    </lineage>
</organism>
<keyword evidence="1" id="KW-0229">DNA integration</keyword>
<dbReference type="InterPro" id="IPR050090">
    <property type="entry name" value="Tyrosine_recombinase_XerCD"/>
</dbReference>
<keyword evidence="2" id="KW-0233">DNA recombination</keyword>
<dbReference type="CDD" id="cd01189">
    <property type="entry name" value="INT_ICEBs1_C_like"/>
    <property type="match status" value="1"/>
</dbReference>
<sequence>MIDFNPLDRVALRKLLSQTSHKSDYVVDPFSIEEIEAILKFASGNDVNMYQFWFETGLRQGELIALRWSKVDFIHGSVRIEENIVVKEEKGPKTAAGIRDITLTPKALEALQRQKAISYLAGDRVFTHYKTGKGWETEKQIRMSSWTPLLKRAGVRYRNPYQIRHTFASHHVSNGANLWWLARQLGHETIEMIIRHYGKWVPLERRNVGENWANTTTAGGGTRQQRKTAD</sequence>
<dbReference type="InterPro" id="IPR011010">
    <property type="entry name" value="DNA_brk_join_enz"/>
</dbReference>
<evidence type="ECO:0000256" key="1">
    <source>
        <dbReference type="ARBA" id="ARBA00022908"/>
    </source>
</evidence>
<dbReference type="InterPro" id="IPR002104">
    <property type="entry name" value="Integrase_catalytic"/>
</dbReference>
<dbReference type="EMBL" id="MKCT01000032">
    <property type="protein sequence ID" value="OHX19561.1"/>
    <property type="molecule type" value="Genomic_DNA"/>
</dbReference>
<name>A0ABX3CBR4_9NEIS</name>
<dbReference type="PANTHER" id="PTHR30349">
    <property type="entry name" value="PHAGE INTEGRASE-RELATED"/>
    <property type="match status" value="1"/>
</dbReference>
<dbReference type="SUPFAM" id="SSF56349">
    <property type="entry name" value="DNA breaking-rejoining enzymes"/>
    <property type="match status" value="1"/>
</dbReference>
<dbReference type="InterPro" id="IPR013762">
    <property type="entry name" value="Integrase-like_cat_sf"/>
</dbReference>
<protein>
    <recommendedName>
        <fullName evidence="3">Tyr recombinase domain-containing protein</fullName>
    </recommendedName>
</protein>
<accession>A0ABX3CBR4</accession>
<evidence type="ECO:0000259" key="3">
    <source>
        <dbReference type="PROSITE" id="PS51898"/>
    </source>
</evidence>
<evidence type="ECO:0000313" key="4">
    <source>
        <dbReference type="EMBL" id="OHX19561.1"/>
    </source>
</evidence>
<dbReference type="Gene3D" id="1.10.443.10">
    <property type="entry name" value="Intergrase catalytic core"/>
    <property type="match status" value="1"/>
</dbReference>
<dbReference type="PROSITE" id="PS51898">
    <property type="entry name" value="TYR_RECOMBINASE"/>
    <property type="match status" value="1"/>
</dbReference>
<gene>
    <name evidence="4" type="ORF">BI344_17810</name>
</gene>
<reference evidence="4 5" key="1">
    <citation type="submission" date="2016-09" db="EMBL/GenBank/DDBJ databases">
        <title>Chromobacterium muskegensis sp. nov., an insecticidal bacterium isolated from Sphagnum bogs.</title>
        <authorList>
            <person name="Sparks M.E."/>
            <person name="Blackburn M.B."/>
            <person name="Gundersen-Rindal D.E."/>
            <person name="Mitchell A."/>
            <person name="Farrar R."/>
            <person name="Kuhar D."/>
        </authorList>
    </citation>
    <scope>NUCLEOTIDE SEQUENCE [LARGE SCALE GENOMIC DNA]</scope>
    <source>
        <strain evidence="4 5">14B-1</strain>
    </source>
</reference>
<evidence type="ECO:0000256" key="2">
    <source>
        <dbReference type="ARBA" id="ARBA00023172"/>
    </source>
</evidence>
<evidence type="ECO:0000313" key="5">
    <source>
        <dbReference type="Proteomes" id="UP000180280"/>
    </source>
</evidence>
<dbReference type="Proteomes" id="UP000180280">
    <property type="component" value="Unassembled WGS sequence"/>
</dbReference>
<feature type="domain" description="Tyr recombinase" evidence="3">
    <location>
        <begin position="25"/>
        <end position="210"/>
    </location>
</feature>